<protein>
    <submittedName>
        <fullName evidence="1">Uncharacterized protein</fullName>
    </submittedName>
</protein>
<evidence type="ECO:0000313" key="1">
    <source>
        <dbReference type="EMBL" id="KYD13305.1"/>
    </source>
</evidence>
<dbReference type="STRING" id="81408.B4119_0929"/>
<sequence>MWMRRKNIQLTLLLYVFRQKPSTAFLDRKKGFSVLRWNTN</sequence>
<organism evidence="1 2">
    <name type="scientific">Saccharococcus caldoxylosilyticus</name>
    <dbReference type="NCBI Taxonomy" id="81408"/>
    <lineage>
        <taxon>Bacteria</taxon>
        <taxon>Bacillati</taxon>
        <taxon>Bacillota</taxon>
        <taxon>Bacilli</taxon>
        <taxon>Bacillales</taxon>
        <taxon>Anoxybacillaceae</taxon>
        <taxon>Saccharococcus</taxon>
    </lineage>
</organism>
<dbReference type="Proteomes" id="UP000075455">
    <property type="component" value="Unassembled WGS sequence"/>
</dbReference>
<dbReference type="AlphaFoldDB" id="A0A150LM28"/>
<reference evidence="1 2" key="1">
    <citation type="submission" date="2016-01" db="EMBL/GenBank/DDBJ databases">
        <title>Draft Genome Sequences of Seven Thermophilic Sporeformers Isolated from Foods.</title>
        <authorList>
            <person name="Berendsen E.M."/>
            <person name="Wells-Bennik M.H."/>
            <person name="Krawcyk A.O."/>
            <person name="De Jong A."/>
            <person name="Holsappel S."/>
            <person name="Eijlander R.T."/>
            <person name="Kuipers O.P."/>
        </authorList>
    </citation>
    <scope>NUCLEOTIDE SEQUENCE [LARGE SCALE GENOMIC DNA]</scope>
    <source>
        <strain evidence="1 2">B4119</strain>
    </source>
</reference>
<dbReference type="EMBL" id="LQYS01000049">
    <property type="protein sequence ID" value="KYD13305.1"/>
    <property type="molecule type" value="Genomic_DNA"/>
</dbReference>
<accession>A0A150LM28</accession>
<comment type="caution">
    <text evidence="1">The sequence shown here is derived from an EMBL/GenBank/DDBJ whole genome shotgun (WGS) entry which is preliminary data.</text>
</comment>
<gene>
    <name evidence="1" type="ORF">B4119_0929</name>
</gene>
<name>A0A150LM28_9BACL</name>
<evidence type="ECO:0000313" key="2">
    <source>
        <dbReference type="Proteomes" id="UP000075455"/>
    </source>
</evidence>
<proteinExistence type="predicted"/>